<sequence>MSQMVVGVISSLLSLSAYLSHLKLEKTCHVDKANLVAGGLMYSSYLFLFAKVRADGAMLLKICSIMIY</sequence>
<evidence type="ECO:0000313" key="2">
    <source>
        <dbReference type="Proteomes" id="UP001162640"/>
    </source>
</evidence>
<name>A0A9W7B2I3_9STRA</name>
<comment type="caution">
    <text evidence="1">The sequence shown here is derived from an EMBL/GenBank/DDBJ whole genome shotgun (WGS) entry which is preliminary data.</text>
</comment>
<evidence type="ECO:0000313" key="1">
    <source>
        <dbReference type="EMBL" id="GMH80340.1"/>
    </source>
</evidence>
<dbReference type="EMBL" id="BLQM01000280">
    <property type="protein sequence ID" value="GMH80340.1"/>
    <property type="molecule type" value="Genomic_DNA"/>
</dbReference>
<dbReference type="Proteomes" id="UP001162640">
    <property type="component" value="Unassembled WGS sequence"/>
</dbReference>
<protein>
    <submittedName>
        <fullName evidence="1">Uncharacterized protein</fullName>
    </submittedName>
</protein>
<organism evidence="1 2">
    <name type="scientific">Triparma laevis f. inornata</name>
    <dbReference type="NCBI Taxonomy" id="1714386"/>
    <lineage>
        <taxon>Eukaryota</taxon>
        <taxon>Sar</taxon>
        <taxon>Stramenopiles</taxon>
        <taxon>Ochrophyta</taxon>
        <taxon>Bolidophyceae</taxon>
        <taxon>Parmales</taxon>
        <taxon>Triparmaceae</taxon>
        <taxon>Triparma</taxon>
    </lineage>
</organism>
<gene>
    <name evidence="1" type="ORF">TL16_g08508</name>
</gene>
<accession>A0A9W7B2I3</accession>
<proteinExistence type="predicted"/>
<reference evidence="2" key="1">
    <citation type="journal article" date="2023" name="Commun. Biol.">
        <title>Genome analysis of Parmales, the sister group of diatoms, reveals the evolutionary specialization of diatoms from phago-mixotrophs to photoautotrophs.</title>
        <authorList>
            <person name="Ban H."/>
            <person name="Sato S."/>
            <person name="Yoshikawa S."/>
            <person name="Yamada K."/>
            <person name="Nakamura Y."/>
            <person name="Ichinomiya M."/>
            <person name="Sato N."/>
            <person name="Blanc-Mathieu R."/>
            <person name="Endo H."/>
            <person name="Kuwata A."/>
            <person name="Ogata H."/>
        </authorList>
    </citation>
    <scope>NUCLEOTIDE SEQUENCE [LARGE SCALE GENOMIC DNA]</scope>
</reference>
<dbReference type="AlphaFoldDB" id="A0A9W7B2I3"/>